<gene>
    <name evidence="1" type="ORF">HLRTI_000527</name>
</gene>
<reference evidence="1 2" key="2">
    <citation type="journal article" date="2013" name="PLoS ONE">
        <title>INDIGO - INtegrated Data Warehouse of MIcrobial GenOmes with Examples from the Red Sea Extremophiles.</title>
        <authorList>
            <person name="Alam I."/>
            <person name="Antunes A."/>
            <person name="Kamau A.A."/>
            <person name="Ba Alawi W."/>
            <person name="Kalkatawi M."/>
            <person name="Stingl U."/>
            <person name="Bajic V.B."/>
        </authorList>
    </citation>
    <scope>NUCLEOTIDE SEQUENCE [LARGE SCALE GENOMIC DNA]</scope>
    <source>
        <strain evidence="1 2">SARL4B</strain>
    </source>
</reference>
<name>F7PLX1_9EURY</name>
<comment type="caution">
    <text evidence="1">The sequence shown here is derived from an EMBL/GenBank/DDBJ whole genome shotgun (WGS) entry which is preliminary data.</text>
</comment>
<proteinExistence type="predicted"/>
<dbReference type="Proteomes" id="UP000003861">
    <property type="component" value="Unassembled WGS sequence"/>
</dbReference>
<sequence>MGEDFRLLSHGPADETDLLEDLSAPYREFIHIHDPWDRAFVIWWDQMPARIVAEYRDMFVVTPSPEKPPGERPSIYAKKAGGKRGLVPRCQYERADDSEASVDLRPHPVEGQEHMFRLVSKNSEPVPNLAIQTWDFGVEQPAIDAERHFTRGDQVRIADAEEVGTVESVIGRTAAVNLDRIEGYELEQYRPSDLELVDQRDRSLAAFDGEQDAE</sequence>
<dbReference type="RefSeq" id="WP_008527065.1">
    <property type="nucleotide sequence ID" value="NZ_AFNT02000003.1"/>
</dbReference>
<dbReference type="EMBL" id="AFNT02000003">
    <property type="protein sequence ID" value="ERJ07484.1"/>
    <property type="molecule type" value="Genomic_DNA"/>
</dbReference>
<evidence type="ECO:0000313" key="2">
    <source>
        <dbReference type="Proteomes" id="UP000003861"/>
    </source>
</evidence>
<reference evidence="1 2" key="1">
    <citation type="journal article" date="2011" name="J. Bacteriol.">
        <title>Genome sequence of Halorhabdus tiamatea, the first archaeon isolated from a deep-sea anoxic brine lake.</title>
        <authorList>
            <person name="Antunes A."/>
            <person name="Alam I."/>
            <person name="Bajic V.B."/>
            <person name="Stingl U."/>
        </authorList>
    </citation>
    <scope>NUCLEOTIDE SEQUENCE [LARGE SCALE GENOMIC DNA]</scope>
    <source>
        <strain evidence="1 2">SARL4B</strain>
    </source>
</reference>
<organism evidence="1 2">
    <name type="scientific">Halorhabdus tiamatea SARL4B</name>
    <dbReference type="NCBI Taxonomy" id="1033806"/>
    <lineage>
        <taxon>Archaea</taxon>
        <taxon>Methanobacteriati</taxon>
        <taxon>Methanobacteriota</taxon>
        <taxon>Stenosarchaea group</taxon>
        <taxon>Halobacteria</taxon>
        <taxon>Halobacteriales</taxon>
        <taxon>Haloarculaceae</taxon>
        <taxon>Halorhabdus</taxon>
    </lineage>
</organism>
<evidence type="ECO:0000313" key="1">
    <source>
        <dbReference type="EMBL" id="ERJ07484.1"/>
    </source>
</evidence>
<accession>F7PLX1</accession>
<protein>
    <submittedName>
        <fullName evidence="1">Uncharacterized protein</fullName>
    </submittedName>
</protein>
<dbReference type="AlphaFoldDB" id="F7PLX1"/>